<dbReference type="PANTHER" id="PTHR32234">
    <property type="entry name" value="THIOL:DISULFIDE INTERCHANGE PROTEIN DSBD"/>
    <property type="match status" value="1"/>
</dbReference>
<dbReference type="Gene3D" id="2.60.40.1250">
    <property type="entry name" value="Thiol:disulfide interchange protein DsbD, N-terminal domain"/>
    <property type="match status" value="1"/>
</dbReference>
<dbReference type="EMBL" id="SNYC01000003">
    <property type="protein sequence ID" value="TDQ11837.1"/>
    <property type="molecule type" value="Genomic_DNA"/>
</dbReference>
<evidence type="ECO:0000313" key="4">
    <source>
        <dbReference type="Proteomes" id="UP000295620"/>
    </source>
</evidence>
<evidence type="ECO:0000259" key="2">
    <source>
        <dbReference type="Pfam" id="PF11412"/>
    </source>
</evidence>
<proteinExistence type="predicted"/>
<dbReference type="PANTHER" id="PTHR32234:SF0">
    <property type="entry name" value="THIOL:DISULFIDE INTERCHANGE PROTEIN DSBD"/>
    <property type="match status" value="1"/>
</dbReference>
<dbReference type="AlphaFoldDB" id="A0A4R6T0D6"/>
<feature type="domain" description="Thiol:disulfide interchange protein DsbD N-terminal" evidence="2">
    <location>
        <begin position="35"/>
        <end position="146"/>
    </location>
</feature>
<dbReference type="Pfam" id="PF11412">
    <property type="entry name" value="DsbD_N"/>
    <property type="match status" value="1"/>
</dbReference>
<feature type="signal peptide" evidence="1">
    <location>
        <begin position="1"/>
        <end position="19"/>
    </location>
</feature>
<dbReference type="RefSeq" id="WP_133574878.1">
    <property type="nucleotide sequence ID" value="NZ_SNYC01000003.1"/>
</dbReference>
<evidence type="ECO:0000313" key="3">
    <source>
        <dbReference type="EMBL" id="TDQ11837.1"/>
    </source>
</evidence>
<reference evidence="3 4" key="1">
    <citation type="submission" date="2019-03" db="EMBL/GenBank/DDBJ databases">
        <title>Genomic Encyclopedia of Archaeal and Bacterial Type Strains, Phase II (KMG-II): from individual species to whole genera.</title>
        <authorList>
            <person name="Goeker M."/>
        </authorList>
    </citation>
    <scope>NUCLEOTIDE SEQUENCE [LARGE SCALE GENOMIC DNA]</scope>
    <source>
        <strain evidence="3 4">DSM 19035</strain>
    </source>
</reference>
<keyword evidence="1" id="KW-0732">Signal</keyword>
<dbReference type="GO" id="GO:0045454">
    <property type="term" value="P:cell redox homeostasis"/>
    <property type="evidence" value="ECO:0007669"/>
    <property type="project" value="TreeGrafter"/>
</dbReference>
<organism evidence="3 4">
    <name type="scientific">Pedobacter metabolipauper</name>
    <dbReference type="NCBI Taxonomy" id="425513"/>
    <lineage>
        <taxon>Bacteria</taxon>
        <taxon>Pseudomonadati</taxon>
        <taxon>Bacteroidota</taxon>
        <taxon>Sphingobacteriia</taxon>
        <taxon>Sphingobacteriales</taxon>
        <taxon>Sphingobacteriaceae</taxon>
        <taxon>Pedobacter</taxon>
    </lineage>
</organism>
<dbReference type="Proteomes" id="UP000295620">
    <property type="component" value="Unassembled WGS sequence"/>
</dbReference>
<accession>A0A4R6T0D6</accession>
<feature type="chain" id="PRO_5020519788" evidence="1">
    <location>
        <begin position="20"/>
        <end position="148"/>
    </location>
</feature>
<dbReference type="OrthoDB" id="767251at2"/>
<dbReference type="GO" id="GO:0015035">
    <property type="term" value="F:protein-disulfide reductase activity"/>
    <property type="evidence" value="ECO:0007669"/>
    <property type="project" value="TreeGrafter"/>
</dbReference>
<protein>
    <submittedName>
        <fullName evidence="3">Disulfide bond corrector protein DsbC</fullName>
    </submittedName>
</protein>
<dbReference type="InterPro" id="IPR036929">
    <property type="entry name" value="DsbDN_sf"/>
</dbReference>
<comment type="caution">
    <text evidence="3">The sequence shown here is derived from an EMBL/GenBank/DDBJ whole genome shotgun (WGS) entry which is preliminary data.</text>
</comment>
<name>A0A4R6T0D6_9SPHI</name>
<dbReference type="InterPro" id="IPR028250">
    <property type="entry name" value="DsbDN"/>
</dbReference>
<keyword evidence="4" id="KW-1185">Reference proteome</keyword>
<gene>
    <name evidence="3" type="ORF">ATK78_0967</name>
</gene>
<sequence>MKKLLIFIAFCLLSELAGAQILKPVKWSYAAKRINSKEAVVLIKATIENGWHIYSQNIAANGPTRTVFSFNPSKDFTLVGKTLEPKAVTHFDKMFDMNIGYFEKEVVFQQKINIKSKGKITIKGKLEYGTCDDHQCLPPEEIVFNVSV</sequence>
<evidence type="ECO:0000256" key="1">
    <source>
        <dbReference type="SAM" id="SignalP"/>
    </source>
</evidence>